<dbReference type="CDD" id="cd01992">
    <property type="entry name" value="TilS_N"/>
    <property type="match status" value="1"/>
</dbReference>
<dbReference type="HAMAP" id="MF_01161">
    <property type="entry name" value="tRNA_Ile_lys_synt"/>
    <property type="match status" value="1"/>
</dbReference>
<dbReference type="GO" id="GO:0032267">
    <property type="term" value="F:tRNA(Ile)-lysidine synthase activity"/>
    <property type="evidence" value="ECO:0007669"/>
    <property type="project" value="UniProtKB-EC"/>
</dbReference>
<dbReference type="InterPro" id="IPR011063">
    <property type="entry name" value="TilS/TtcA_N"/>
</dbReference>
<comment type="similarity">
    <text evidence="8">Belongs to the tRNA(Ile)-lysidine synthase family.</text>
</comment>
<name>A0ABR7FTH3_9FIRM</name>
<dbReference type="EC" id="6.3.4.19" evidence="8"/>
<dbReference type="RefSeq" id="WP_034550212.1">
    <property type="nucleotide sequence ID" value="NZ_JACOOS010000016.1"/>
</dbReference>
<protein>
    <recommendedName>
        <fullName evidence="8">tRNA(Ile)-lysidine synthase</fullName>
        <ecNumber evidence="8">6.3.4.19</ecNumber>
    </recommendedName>
    <alternativeName>
        <fullName evidence="8">tRNA(Ile)-2-lysyl-cytidine synthase</fullName>
    </alternativeName>
    <alternativeName>
        <fullName evidence="8">tRNA(Ile)-lysidine synthetase</fullName>
    </alternativeName>
</protein>
<dbReference type="Proteomes" id="UP000635828">
    <property type="component" value="Unassembled WGS sequence"/>
</dbReference>
<evidence type="ECO:0000256" key="8">
    <source>
        <dbReference type="HAMAP-Rule" id="MF_01161"/>
    </source>
</evidence>
<dbReference type="Pfam" id="PF01171">
    <property type="entry name" value="ATP_bind_3"/>
    <property type="match status" value="1"/>
</dbReference>
<proteinExistence type="inferred from homology"/>
<dbReference type="NCBIfam" id="TIGR02432">
    <property type="entry name" value="lysidine_TilS_N"/>
    <property type="match status" value="1"/>
</dbReference>
<dbReference type="PANTHER" id="PTHR43033">
    <property type="entry name" value="TRNA(ILE)-LYSIDINE SYNTHASE-RELATED"/>
    <property type="match status" value="1"/>
</dbReference>
<dbReference type="Pfam" id="PF11734">
    <property type="entry name" value="TilS_C"/>
    <property type="match status" value="1"/>
</dbReference>
<evidence type="ECO:0000259" key="9">
    <source>
        <dbReference type="SMART" id="SM00977"/>
    </source>
</evidence>
<dbReference type="InterPro" id="IPR014729">
    <property type="entry name" value="Rossmann-like_a/b/a_fold"/>
</dbReference>
<evidence type="ECO:0000256" key="3">
    <source>
        <dbReference type="ARBA" id="ARBA00022598"/>
    </source>
</evidence>
<keyword evidence="2 8" id="KW-0963">Cytoplasm</keyword>
<dbReference type="SUPFAM" id="SSF82829">
    <property type="entry name" value="MesJ substrate recognition domain-like"/>
    <property type="match status" value="1"/>
</dbReference>
<comment type="subcellular location">
    <subcellularLocation>
        <location evidence="1 8">Cytoplasm</location>
    </subcellularLocation>
</comment>
<evidence type="ECO:0000313" key="11">
    <source>
        <dbReference type="Proteomes" id="UP000635828"/>
    </source>
</evidence>
<dbReference type="SUPFAM" id="SSF52402">
    <property type="entry name" value="Adenine nucleotide alpha hydrolases-like"/>
    <property type="match status" value="1"/>
</dbReference>
<dbReference type="NCBIfam" id="TIGR02433">
    <property type="entry name" value="lysidine_TilS_C"/>
    <property type="match status" value="1"/>
</dbReference>
<sequence length="437" mass="50479">MDKVLRFIKKHHMISQGDFIAVGVSGGADSVCLLLLLCELKQEYGLELHAVHINHGIRREAFKDQEFVENLCRRLKVPWITFSEDVQGMAEKESMSLEEAGRIIRYRCFQKVLDMHGGGKIAVAHHQNDQAETILYRMSRGTGIQGLKGMEAVRGDVIRPLLCLKKTEILKYLKEKGQSWMEDASNEDNTFARNKIRNQVIPVLTEVNSRAVEHIFSLSEEIEEWSRYLEQQLSEAWKACVKQDEKGCLIDTGRFLKESEPIRRLLAKQAIEQTAGRKKDIEKIHIQSFCDLAFRETGKSIDLPYGLTGKKTYGGLLVEAKQTTAEKAAVGQLVLTETNRFEKMDEKDFTKIIDYDKIDKDIQLRYRKPGDFFVFSKDGKSKSLSRYFIDQKIPREERDRIPLAADGSRIIWIIGRRLSEFYKVSEKTKRYLRLEYN</sequence>
<keyword evidence="5 8" id="KW-0547">Nucleotide-binding</keyword>
<evidence type="ECO:0000256" key="6">
    <source>
        <dbReference type="ARBA" id="ARBA00022840"/>
    </source>
</evidence>
<dbReference type="EMBL" id="JACOOS010000016">
    <property type="protein sequence ID" value="MBC5678459.1"/>
    <property type="molecule type" value="Genomic_DNA"/>
</dbReference>
<organism evidence="10 11">
    <name type="scientific">Anaerostipes hominis</name>
    <name type="common">ex Liu et al. 2021</name>
    <dbReference type="NCBI Taxonomy" id="2763018"/>
    <lineage>
        <taxon>Bacteria</taxon>
        <taxon>Bacillati</taxon>
        <taxon>Bacillota</taxon>
        <taxon>Clostridia</taxon>
        <taxon>Lachnospirales</taxon>
        <taxon>Lachnospiraceae</taxon>
        <taxon>Anaerostipes</taxon>
    </lineage>
</organism>
<comment type="caution">
    <text evidence="10">The sequence shown here is derived from an EMBL/GenBank/DDBJ whole genome shotgun (WGS) entry which is preliminary data.</text>
</comment>
<evidence type="ECO:0000256" key="2">
    <source>
        <dbReference type="ARBA" id="ARBA00022490"/>
    </source>
</evidence>
<comment type="function">
    <text evidence="8">Ligates lysine onto the cytidine present at position 34 of the AUA codon-specific tRNA(Ile) that contains the anticodon CAU, in an ATP-dependent manner. Cytidine is converted to lysidine, thus changing the amino acid specificity of the tRNA from methionine to isoleucine.</text>
</comment>
<feature type="domain" description="Lysidine-tRNA(Ile) synthetase C-terminal" evidence="9">
    <location>
        <begin position="362"/>
        <end position="434"/>
    </location>
</feature>
<evidence type="ECO:0000313" key="10">
    <source>
        <dbReference type="EMBL" id="MBC5678459.1"/>
    </source>
</evidence>
<comment type="domain">
    <text evidence="8">The N-terminal region contains the highly conserved SGGXDS motif, predicted to be a P-loop motif involved in ATP binding.</text>
</comment>
<evidence type="ECO:0000256" key="5">
    <source>
        <dbReference type="ARBA" id="ARBA00022741"/>
    </source>
</evidence>
<dbReference type="Gene3D" id="3.40.50.620">
    <property type="entry name" value="HUPs"/>
    <property type="match status" value="1"/>
</dbReference>
<dbReference type="InterPro" id="IPR012795">
    <property type="entry name" value="tRNA_Ile_lys_synt_N"/>
</dbReference>
<gene>
    <name evidence="8 10" type="primary">tilS</name>
    <name evidence="10" type="ORF">H8S22_12905</name>
</gene>
<comment type="catalytic activity">
    <reaction evidence="7 8">
        <text>cytidine(34) in tRNA(Ile2) + L-lysine + ATP = lysidine(34) in tRNA(Ile2) + AMP + diphosphate + H(+)</text>
        <dbReference type="Rhea" id="RHEA:43744"/>
        <dbReference type="Rhea" id="RHEA-COMP:10625"/>
        <dbReference type="Rhea" id="RHEA-COMP:10670"/>
        <dbReference type="ChEBI" id="CHEBI:15378"/>
        <dbReference type="ChEBI" id="CHEBI:30616"/>
        <dbReference type="ChEBI" id="CHEBI:32551"/>
        <dbReference type="ChEBI" id="CHEBI:33019"/>
        <dbReference type="ChEBI" id="CHEBI:82748"/>
        <dbReference type="ChEBI" id="CHEBI:83665"/>
        <dbReference type="ChEBI" id="CHEBI:456215"/>
        <dbReference type="EC" id="6.3.4.19"/>
    </reaction>
</comment>
<keyword evidence="3 8" id="KW-0436">Ligase</keyword>
<feature type="binding site" evidence="8">
    <location>
        <begin position="25"/>
        <end position="30"/>
    </location>
    <ligand>
        <name>ATP</name>
        <dbReference type="ChEBI" id="CHEBI:30616"/>
    </ligand>
</feature>
<reference evidence="10 11" key="1">
    <citation type="submission" date="2020-08" db="EMBL/GenBank/DDBJ databases">
        <title>Genome public.</title>
        <authorList>
            <person name="Liu C."/>
            <person name="Sun Q."/>
        </authorList>
    </citation>
    <scope>NUCLEOTIDE SEQUENCE [LARGE SCALE GENOMIC DNA]</scope>
    <source>
        <strain evidence="10 11">NSJ-7</strain>
    </source>
</reference>
<evidence type="ECO:0000256" key="7">
    <source>
        <dbReference type="ARBA" id="ARBA00048539"/>
    </source>
</evidence>
<keyword evidence="11" id="KW-1185">Reference proteome</keyword>
<evidence type="ECO:0000256" key="1">
    <source>
        <dbReference type="ARBA" id="ARBA00004496"/>
    </source>
</evidence>
<accession>A0ABR7FTH3</accession>
<keyword evidence="4 8" id="KW-0819">tRNA processing</keyword>
<evidence type="ECO:0000256" key="4">
    <source>
        <dbReference type="ARBA" id="ARBA00022694"/>
    </source>
</evidence>
<dbReference type="InterPro" id="IPR012094">
    <property type="entry name" value="tRNA_Ile_lys_synt"/>
</dbReference>
<dbReference type="PANTHER" id="PTHR43033:SF1">
    <property type="entry name" value="TRNA(ILE)-LYSIDINE SYNTHASE-RELATED"/>
    <property type="match status" value="1"/>
</dbReference>
<dbReference type="SUPFAM" id="SSF56037">
    <property type="entry name" value="PheT/TilS domain"/>
    <property type="match status" value="1"/>
</dbReference>
<keyword evidence="6 8" id="KW-0067">ATP-binding</keyword>
<dbReference type="SMART" id="SM00977">
    <property type="entry name" value="TilS_C"/>
    <property type="match status" value="1"/>
</dbReference>
<dbReference type="InterPro" id="IPR012796">
    <property type="entry name" value="Lysidine-tRNA-synth_C"/>
</dbReference>